<dbReference type="EMBL" id="CP061336">
    <property type="protein sequence ID" value="QNU68097.1"/>
    <property type="molecule type" value="Genomic_DNA"/>
</dbReference>
<proteinExistence type="predicted"/>
<organism evidence="1 2">
    <name type="scientific">Ruminiclostridium herbifermentans</name>
    <dbReference type="NCBI Taxonomy" id="2488810"/>
    <lineage>
        <taxon>Bacteria</taxon>
        <taxon>Bacillati</taxon>
        <taxon>Bacillota</taxon>
        <taxon>Clostridia</taxon>
        <taxon>Eubacteriales</taxon>
        <taxon>Oscillospiraceae</taxon>
        <taxon>Ruminiclostridium</taxon>
    </lineage>
</organism>
<reference evidence="1 2" key="1">
    <citation type="submission" date="2020-09" db="EMBL/GenBank/DDBJ databases">
        <title>Characterization and genome sequencing of Ruminiclostridium sp. nov. MA18.</title>
        <authorList>
            <person name="Rettenmaier R."/>
            <person name="Kowollik M.-L."/>
            <person name="Liebl W."/>
            <person name="Zverlov V."/>
        </authorList>
    </citation>
    <scope>NUCLEOTIDE SEQUENCE [LARGE SCALE GENOMIC DNA]</scope>
    <source>
        <strain evidence="1 2">MA18</strain>
    </source>
</reference>
<dbReference type="KEGG" id="rher:EHE19_006570"/>
<accession>A0A4U7JAQ3</accession>
<dbReference type="RefSeq" id="WP_137698467.1">
    <property type="nucleotide sequence ID" value="NZ_CP061336.1"/>
</dbReference>
<gene>
    <name evidence="1" type="ORF">EHE19_006570</name>
</gene>
<evidence type="ECO:0000313" key="2">
    <source>
        <dbReference type="Proteomes" id="UP000306409"/>
    </source>
</evidence>
<protein>
    <submittedName>
        <fullName evidence="1">Uncharacterized protein</fullName>
    </submittedName>
</protein>
<dbReference type="AlphaFoldDB" id="A0A4U7JAQ3"/>
<name>A0A4U7JAQ3_9FIRM</name>
<keyword evidence="2" id="KW-1185">Reference proteome</keyword>
<sequence>MYKIEVESAKKVIKATISGMLSLDDVKNYQDELITTCSKLNISEYVLIIDAREQKAMSQDAIPYVEQIMKFYADTPFKKRFSVMLESAIAMSQVNRVGKKEVELFELVTSVEEAYAKI</sequence>
<dbReference type="OrthoDB" id="2867965at2"/>
<evidence type="ECO:0000313" key="1">
    <source>
        <dbReference type="EMBL" id="QNU68097.1"/>
    </source>
</evidence>
<dbReference type="Proteomes" id="UP000306409">
    <property type="component" value="Chromosome"/>
</dbReference>